<protein>
    <submittedName>
        <fullName evidence="2">Uncharacterized protein</fullName>
    </submittedName>
</protein>
<comment type="caution">
    <text evidence="2">The sequence shown here is derived from an EMBL/GenBank/DDBJ whole genome shotgun (WGS) entry which is preliminary data.</text>
</comment>
<evidence type="ECO:0000256" key="1">
    <source>
        <dbReference type="SAM" id="MobiDB-lite"/>
    </source>
</evidence>
<name>A0A550BU43_9AGAR</name>
<gene>
    <name evidence="2" type="ORF">BD626DRAFT_521018</name>
</gene>
<proteinExistence type="predicted"/>
<reference evidence="2 3" key="1">
    <citation type="journal article" date="2019" name="New Phytol.">
        <title>Comparative genomics reveals unique wood-decay strategies and fruiting body development in the Schizophyllaceae.</title>
        <authorList>
            <person name="Almasi E."/>
            <person name="Sahu N."/>
            <person name="Krizsan K."/>
            <person name="Balint B."/>
            <person name="Kovacs G.M."/>
            <person name="Kiss B."/>
            <person name="Cseklye J."/>
            <person name="Drula E."/>
            <person name="Henrissat B."/>
            <person name="Nagy I."/>
            <person name="Chovatia M."/>
            <person name="Adam C."/>
            <person name="LaButti K."/>
            <person name="Lipzen A."/>
            <person name="Riley R."/>
            <person name="Grigoriev I.V."/>
            <person name="Nagy L.G."/>
        </authorList>
    </citation>
    <scope>NUCLEOTIDE SEQUENCE [LARGE SCALE GENOMIC DNA]</scope>
    <source>
        <strain evidence="2 3">NL-1724</strain>
    </source>
</reference>
<keyword evidence="3" id="KW-1185">Reference proteome</keyword>
<dbReference type="AlphaFoldDB" id="A0A550BU43"/>
<sequence length="160" mass="18040">MCCIQQPPWSSITHSSRAHRRPWSSSHPRGRLSSSLSFGFCTPHAHDYPRSHSTTLTHHLLISYLSSHLCSPPLHRAHAHFGRTCALSRSMLHHLSAISILLHRSRFMHCFRIPLAYAPHRYCTSPASLPSICYYHTRTVLCCTSVGLSRPGQGHAILSR</sequence>
<evidence type="ECO:0000313" key="2">
    <source>
        <dbReference type="EMBL" id="TRM56069.1"/>
    </source>
</evidence>
<feature type="region of interest" description="Disordered" evidence="1">
    <location>
        <begin position="1"/>
        <end position="31"/>
    </location>
</feature>
<accession>A0A550BU43</accession>
<dbReference type="EMBL" id="VDMD01000081">
    <property type="protein sequence ID" value="TRM56069.1"/>
    <property type="molecule type" value="Genomic_DNA"/>
</dbReference>
<dbReference type="Proteomes" id="UP000320762">
    <property type="component" value="Unassembled WGS sequence"/>
</dbReference>
<organism evidence="2 3">
    <name type="scientific">Schizophyllum amplum</name>
    <dbReference type="NCBI Taxonomy" id="97359"/>
    <lineage>
        <taxon>Eukaryota</taxon>
        <taxon>Fungi</taxon>
        <taxon>Dikarya</taxon>
        <taxon>Basidiomycota</taxon>
        <taxon>Agaricomycotina</taxon>
        <taxon>Agaricomycetes</taxon>
        <taxon>Agaricomycetidae</taxon>
        <taxon>Agaricales</taxon>
        <taxon>Schizophyllaceae</taxon>
        <taxon>Schizophyllum</taxon>
    </lineage>
</organism>
<evidence type="ECO:0000313" key="3">
    <source>
        <dbReference type="Proteomes" id="UP000320762"/>
    </source>
</evidence>